<dbReference type="CDD" id="cd03039">
    <property type="entry name" value="GST_N_Sigma_like"/>
    <property type="match status" value="1"/>
</dbReference>
<dbReference type="EMBL" id="LIAE01008362">
    <property type="protein sequence ID" value="PAV74292.1"/>
    <property type="molecule type" value="Genomic_DNA"/>
</dbReference>
<dbReference type="FunFam" id="3.40.30.10:FF:000189">
    <property type="entry name" value="Glutathione S-Transferase"/>
    <property type="match status" value="1"/>
</dbReference>
<evidence type="ECO:0000313" key="8">
    <source>
        <dbReference type="EMBL" id="PAV74292.1"/>
    </source>
</evidence>
<dbReference type="CDD" id="cd03192">
    <property type="entry name" value="GST_C_Sigma_like"/>
    <property type="match status" value="1"/>
</dbReference>
<feature type="domain" description="GST N-terminal" evidence="6">
    <location>
        <begin position="2"/>
        <end position="79"/>
    </location>
</feature>
<proteinExistence type="inferred from homology"/>
<dbReference type="InterPro" id="IPR036282">
    <property type="entry name" value="Glutathione-S-Trfase_C_sf"/>
</dbReference>
<accession>A0A2A2KK94</accession>
<dbReference type="InterPro" id="IPR004045">
    <property type="entry name" value="Glutathione_S-Trfase_N"/>
</dbReference>
<dbReference type="SUPFAM" id="SSF52833">
    <property type="entry name" value="Thioredoxin-like"/>
    <property type="match status" value="1"/>
</dbReference>
<evidence type="ECO:0000256" key="5">
    <source>
        <dbReference type="ARBA" id="ARBA00078118"/>
    </source>
</evidence>
<keyword evidence="2" id="KW-0808">Transferase</keyword>
<comment type="caution">
    <text evidence="8">The sequence shown here is derived from an EMBL/GenBank/DDBJ whole genome shotgun (WGS) entry which is preliminary data.</text>
</comment>
<dbReference type="Gene3D" id="1.20.1050.10">
    <property type="match status" value="1"/>
</dbReference>
<dbReference type="Pfam" id="PF02798">
    <property type="entry name" value="GST_N"/>
    <property type="match status" value="1"/>
</dbReference>
<dbReference type="SFLD" id="SFLDG01205">
    <property type="entry name" value="AMPS.1"/>
    <property type="match status" value="1"/>
</dbReference>
<evidence type="ECO:0000256" key="2">
    <source>
        <dbReference type="ARBA" id="ARBA00022679"/>
    </source>
</evidence>
<name>A0A2A2KK94_9BILA</name>
<evidence type="ECO:0000259" key="6">
    <source>
        <dbReference type="PROSITE" id="PS50404"/>
    </source>
</evidence>
<dbReference type="InterPro" id="IPR036249">
    <property type="entry name" value="Thioredoxin-like_sf"/>
</dbReference>
<dbReference type="SFLD" id="SFLDG00363">
    <property type="entry name" value="AMPS_(cytGST):_Alpha-__Mu-__Pi"/>
    <property type="match status" value="1"/>
</dbReference>
<protein>
    <recommendedName>
        <fullName evidence="1">glutathione transferase</fullName>
        <ecNumber evidence="1">2.5.1.18</ecNumber>
    </recommendedName>
    <alternativeName>
        <fullName evidence="5">GST class-sigma</fullName>
    </alternativeName>
</protein>
<dbReference type="PANTHER" id="PTHR11571">
    <property type="entry name" value="GLUTATHIONE S-TRANSFERASE"/>
    <property type="match status" value="1"/>
</dbReference>
<organism evidence="8 9">
    <name type="scientific">Diploscapter pachys</name>
    <dbReference type="NCBI Taxonomy" id="2018661"/>
    <lineage>
        <taxon>Eukaryota</taxon>
        <taxon>Metazoa</taxon>
        <taxon>Ecdysozoa</taxon>
        <taxon>Nematoda</taxon>
        <taxon>Chromadorea</taxon>
        <taxon>Rhabditida</taxon>
        <taxon>Rhabditina</taxon>
        <taxon>Rhabditomorpha</taxon>
        <taxon>Rhabditoidea</taxon>
        <taxon>Rhabditidae</taxon>
        <taxon>Diploscapter</taxon>
    </lineage>
</organism>
<dbReference type="PROSITE" id="PS50405">
    <property type="entry name" value="GST_CTER"/>
    <property type="match status" value="1"/>
</dbReference>
<comment type="catalytic activity">
    <reaction evidence="4">
        <text>RX + glutathione = an S-substituted glutathione + a halide anion + H(+)</text>
        <dbReference type="Rhea" id="RHEA:16437"/>
        <dbReference type="ChEBI" id="CHEBI:15378"/>
        <dbReference type="ChEBI" id="CHEBI:16042"/>
        <dbReference type="ChEBI" id="CHEBI:17792"/>
        <dbReference type="ChEBI" id="CHEBI:57925"/>
        <dbReference type="ChEBI" id="CHEBI:90779"/>
        <dbReference type="EC" id="2.5.1.18"/>
    </reaction>
</comment>
<dbReference type="PANTHER" id="PTHR11571:SF256">
    <property type="entry name" value="GST C-TERMINAL DOMAIN-CONTAINING PROTEIN-RELATED"/>
    <property type="match status" value="1"/>
</dbReference>
<dbReference type="EC" id="2.5.1.18" evidence="1"/>
<evidence type="ECO:0000259" key="7">
    <source>
        <dbReference type="PROSITE" id="PS50405"/>
    </source>
</evidence>
<evidence type="ECO:0000313" key="9">
    <source>
        <dbReference type="Proteomes" id="UP000218231"/>
    </source>
</evidence>
<reference evidence="8 9" key="1">
    <citation type="journal article" date="2017" name="Curr. Biol.">
        <title>Genome architecture and evolution of a unichromosomal asexual nematode.</title>
        <authorList>
            <person name="Fradin H."/>
            <person name="Zegar C."/>
            <person name="Gutwein M."/>
            <person name="Lucas J."/>
            <person name="Kovtun M."/>
            <person name="Corcoran D."/>
            <person name="Baugh L.R."/>
            <person name="Kiontke K."/>
            <person name="Gunsalus K."/>
            <person name="Fitch D.H."/>
            <person name="Piano F."/>
        </authorList>
    </citation>
    <scope>NUCLEOTIDE SEQUENCE [LARGE SCALE GENOMIC DNA]</scope>
    <source>
        <strain evidence="8">PF1309</strain>
    </source>
</reference>
<dbReference type="FunFam" id="1.20.1050.10:FF:000031">
    <property type="entry name" value="Glutathione S-Transferase"/>
    <property type="match status" value="1"/>
</dbReference>
<dbReference type="GO" id="GO:0004364">
    <property type="term" value="F:glutathione transferase activity"/>
    <property type="evidence" value="ECO:0007669"/>
    <property type="project" value="UniProtKB-EC"/>
</dbReference>
<dbReference type="SFLD" id="SFLDS00019">
    <property type="entry name" value="Glutathione_Transferase_(cytos"/>
    <property type="match status" value="1"/>
</dbReference>
<dbReference type="InterPro" id="IPR040079">
    <property type="entry name" value="Glutathione_S-Trfase"/>
</dbReference>
<dbReference type="InterPro" id="IPR010987">
    <property type="entry name" value="Glutathione-S-Trfase_C-like"/>
</dbReference>
<dbReference type="Gene3D" id="3.40.30.10">
    <property type="entry name" value="Glutaredoxin"/>
    <property type="match status" value="1"/>
</dbReference>
<dbReference type="OrthoDB" id="414243at2759"/>
<gene>
    <name evidence="8" type="ORF">WR25_24832</name>
</gene>
<evidence type="ECO:0000256" key="4">
    <source>
        <dbReference type="ARBA" id="ARBA00047960"/>
    </source>
</evidence>
<dbReference type="SUPFAM" id="SSF47616">
    <property type="entry name" value="GST C-terminal domain-like"/>
    <property type="match status" value="1"/>
</dbReference>
<feature type="domain" description="GST C-terminal" evidence="7">
    <location>
        <begin position="81"/>
        <end position="216"/>
    </location>
</feature>
<dbReference type="Proteomes" id="UP000218231">
    <property type="component" value="Unassembled WGS sequence"/>
</dbReference>
<dbReference type="GO" id="GO:0006749">
    <property type="term" value="P:glutathione metabolic process"/>
    <property type="evidence" value="ECO:0007669"/>
    <property type="project" value="TreeGrafter"/>
</dbReference>
<sequence>MPSYKLYYFDGRGFGEASRQLFALAEVPFEDVRLNREKFMELKPTFPYGQVPVLEVDGVQIPQSVAIARFLAKKFGFAGKTEVEQALVDGICDQWKDFYAEIKPFYYGKLGYCPPGWEDVEKAKTEVLIPARDKFFGFLKNLLNKNKSGFLVEGGVTYADLFIVDNMALLVGWVPEYFEGHPEVKISKFQIEAYYKRVQDIPKLKAWLAKRPNTPF</sequence>
<dbReference type="InterPro" id="IPR004046">
    <property type="entry name" value="GST_C"/>
</dbReference>
<comment type="similarity">
    <text evidence="3">Belongs to the GST superfamily. Sigma family.</text>
</comment>
<dbReference type="InterPro" id="IPR050213">
    <property type="entry name" value="GST_superfamily"/>
</dbReference>
<dbReference type="Pfam" id="PF14497">
    <property type="entry name" value="GST_C_3"/>
    <property type="match status" value="1"/>
</dbReference>
<evidence type="ECO:0000256" key="1">
    <source>
        <dbReference type="ARBA" id="ARBA00012452"/>
    </source>
</evidence>
<dbReference type="STRING" id="2018661.A0A2A2KK94"/>
<dbReference type="PROSITE" id="PS50404">
    <property type="entry name" value="GST_NTER"/>
    <property type="match status" value="1"/>
</dbReference>
<keyword evidence="9" id="KW-1185">Reference proteome</keyword>
<evidence type="ECO:0000256" key="3">
    <source>
        <dbReference type="ARBA" id="ARBA00038317"/>
    </source>
</evidence>
<dbReference type="GO" id="GO:0005737">
    <property type="term" value="C:cytoplasm"/>
    <property type="evidence" value="ECO:0007669"/>
    <property type="project" value="UniProtKB-ARBA"/>
</dbReference>
<dbReference type="AlphaFoldDB" id="A0A2A2KK94"/>